<organism evidence="2 3">
    <name type="scientific">Prunus armeniaca</name>
    <name type="common">Apricot</name>
    <name type="synonym">Armeniaca vulgaris</name>
    <dbReference type="NCBI Taxonomy" id="36596"/>
    <lineage>
        <taxon>Eukaryota</taxon>
        <taxon>Viridiplantae</taxon>
        <taxon>Streptophyta</taxon>
        <taxon>Embryophyta</taxon>
        <taxon>Tracheophyta</taxon>
        <taxon>Spermatophyta</taxon>
        <taxon>Magnoliopsida</taxon>
        <taxon>eudicotyledons</taxon>
        <taxon>Gunneridae</taxon>
        <taxon>Pentapetalae</taxon>
        <taxon>rosids</taxon>
        <taxon>fabids</taxon>
        <taxon>Rosales</taxon>
        <taxon>Rosaceae</taxon>
        <taxon>Amygdaloideae</taxon>
        <taxon>Amygdaleae</taxon>
        <taxon>Prunus</taxon>
    </lineage>
</organism>
<feature type="region of interest" description="Disordered" evidence="1">
    <location>
        <begin position="43"/>
        <end position="65"/>
    </location>
</feature>
<proteinExistence type="predicted"/>
<reference evidence="2 3" key="1">
    <citation type="submission" date="2020-05" db="EMBL/GenBank/DDBJ databases">
        <authorList>
            <person name="Campoy J."/>
            <person name="Schneeberger K."/>
            <person name="Spophaly S."/>
        </authorList>
    </citation>
    <scope>NUCLEOTIDE SEQUENCE [LARGE SCALE GENOMIC DNA]</scope>
    <source>
        <strain evidence="2">PruArmRojPasFocal</strain>
    </source>
</reference>
<gene>
    <name evidence="2" type="ORF">CURHAP_LOCUS20564</name>
</gene>
<protein>
    <submittedName>
        <fullName evidence="2">Uncharacterized protein</fullName>
    </submittedName>
</protein>
<accession>A0A6J5UDJ9</accession>
<dbReference type="EMBL" id="CAEKDK010000003">
    <property type="protein sequence ID" value="CAB4273235.1"/>
    <property type="molecule type" value="Genomic_DNA"/>
</dbReference>
<dbReference type="AlphaFoldDB" id="A0A6J5UDJ9"/>
<sequence length="136" mass="14924">MLGIKLVCSQCGYYRHGRDTCPVILKAKAQVAEIGNAKDMEVNTPAKDMEVNTPAKEDDLDAFDPKKVGEGNVMKNFKKKFQKEQGPFSVNSTKASPQIEEGFKNAYSSPIKYEVSKPTKKVVTPTSDFAKSTGSN</sequence>
<name>A0A6J5UDJ9_PRUAR</name>
<evidence type="ECO:0000313" key="2">
    <source>
        <dbReference type="EMBL" id="CAB4273235.1"/>
    </source>
</evidence>
<evidence type="ECO:0000313" key="3">
    <source>
        <dbReference type="Proteomes" id="UP000507222"/>
    </source>
</evidence>
<dbReference type="Proteomes" id="UP000507222">
    <property type="component" value="Unassembled WGS sequence"/>
</dbReference>
<evidence type="ECO:0000256" key="1">
    <source>
        <dbReference type="SAM" id="MobiDB-lite"/>
    </source>
</evidence>